<dbReference type="PANTHER" id="PTHR31109">
    <property type="entry name" value="PROTEIN FAM207A"/>
    <property type="match status" value="1"/>
</dbReference>
<proteinExistence type="inferred from homology"/>
<sequence>MGKVRRLRQKFHTSTKSNIAPITAADSEIKPSKVSLLQSKTDLFANVAINIQQLSTFNIPQDEDQQSTKSTASLMIKKKKDKLKLRREQLLKKIDLVNQMKRESKRKLKRKKTKDIVGDLDSLRDALPSLKNLSKTRGPKFPSAPKKKKKCIEKEQKRKRQLLNEVKAFKTVLKNKKYQKSPLEAISKHVQSLVSHM</sequence>
<comment type="subcellular location">
    <subcellularLocation>
        <location evidence="1">Nucleus</location>
        <location evidence="1">Nucleolus</location>
    </subcellularLocation>
</comment>
<evidence type="ECO:0000256" key="5">
    <source>
        <dbReference type="SAM" id="MobiDB-lite"/>
    </source>
</evidence>
<accession>A0ABD1FG10</accession>
<evidence type="ECO:0000313" key="7">
    <source>
        <dbReference type="Proteomes" id="UP001566132"/>
    </source>
</evidence>
<evidence type="ECO:0000256" key="1">
    <source>
        <dbReference type="ARBA" id="ARBA00004604"/>
    </source>
</evidence>
<evidence type="ECO:0008006" key="8">
    <source>
        <dbReference type="Google" id="ProtNLM"/>
    </source>
</evidence>
<keyword evidence="7" id="KW-1185">Reference proteome</keyword>
<evidence type="ECO:0000313" key="6">
    <source>
        <dbReference type="EMBL" id="KAL1518227.1"/>
    </source>
</evidence>
<dbReference type="InterPro" id="IPR028160">
    <property type="entry name" value="Slx9-like"/>
</dbReference>
<dbReference type="GO" id="GO:0005730">
    <property type="term" value="C:nucleolus"/>
    <property type="evidence" value="ECO:0007669"/>
    <property type="project" value="UniProtKB-SubCell"/>
</dbReference>
<reference evidence="6 7" key="1">
    <citation type="submission" date="2024-05" db="EMBL/GenBank/DDBJ databases">
        <title>Genetic variation in Jamaican populations of the coffee berry borer (Hypothenemus hampei).</title>
        <authorList>
            <person name="Errbii M."/>
            <person name="Myrie A."/>
        </authorList>
    </citation>
    <scope>NUCLEOTIDE SEQUENCE [LARGE SCALE GENOMIC DNA]</scope>
    <source>
        <strain evidence="6">JA-Hopewell-2020-01-JO</strain>
        <tissue evidence="6">Whole body</tissue>
    </source>
</reference>
<feature type="compositionally biased region" description="Basic residues" evidence="5">
    <location>
        <begin position="145"/>
        <end position="156"/>
    </location>
</feature>
<evidence type="ECO:0000256" key="4">
    <source>
        <dbReference type="SAM" id="Coils"/>
    </source>
</evidence>
<evidence type="ECO:0000256" key="2">
    <source>
        <dbReference type="ARBA" id="ARBA00011022"/>
    </source>
</evidence>
<organism evidence="6 7">
    <name type="scientific">Hypothenemus hampei</name>
    <name type="common">Coffee berry borer</name>
    <dbReference type="NCBI Taxonomy" id="57062"/>
    <lineage>
        <taxon>Eukaryota</taxon>
        <taxon>Metazoa</taxon>
        <taxon>Ecdysozoa</taxon>
        <taxon>Arthropoda</taxon>
        <taxon>Hexapoda</taxon>
        <taxon>Insecta</taxon>
        <taxon>Pterygota</taxon>
        <taxon>Neoptera</taxon>
        <taxon>Endopterygota</taxon>
        <taxon>Coleoptera</taxon>
        <taxon>Polyphaga</taxon>
        <taxon>Cucujiformia</taxon>
        <taxon>Curculionidae</taxon>
        <taxon>Scolytinae</taxon>
        <taxon>Hypothenemus</taxon>
    </lineage>
</organism>
<keyword evidence="3" id="KW-0539">Nucleus</keyword>
<feature type="region of interest" description="Disordered" evidence="5">
    <location>
        <begin position="131"/>
        <end position="156"/>
    </location>
</feature>
<comment type="caution">
    <text evidence="6">The sequence shown here is derived from an EMBL/GenBank/DDBJ whole genome shotgun (WGS) entry which is preliminary data.</text>
</comment>
<name>A0ABD1FG10_HYPHA</name>
<feature type="coiled-coil region" evidence="4">
    <location>
        <begin position="80"/>
        <end position="107"/>
    </location>
</feature>
<protein>
    <recommendedName>
        <fullName evidence="8">Protein FAM207A</fullName>
    </recommendedName>
</protein>
<dbReference type="Pfam" id="PF15341">
    <property type="entry name" value="SLX9"/>
    <property type="match status" value="1"/>
</dbReference>
<dbReference type="PANTHER" id="PTHR31109:SF2">
    <property type="entry name" value="RIBOSOME BIOGENESIS PROTEIN SLX9 HOMOLOG"/>
    <property type="match status" value="1"/>
</dbReference>
<comment type="similarity">
    <text evidence="2">Belongs to the SLX9 family.</text>
</comment>
<gene>
    <name evidence="6" type="ORF">ABEB36_001884</name>
</gene>
<evidence type="ECO:0000256" key="3">
    <source>
        <dbReference type="ARBA" id="ARBA00023242"/>
    </source>
</evidence>
<dbReference type="EMBL" id="JBDJPC010000001">
    <property type="protein sequence ID" value="KAL1518227.1"/>
    <property type="molecule type" value="Genomic_DNA"/>
</dbReference>
<dbReference type="Proteomes" id="UP001566132">
    <property type="component" value="Unassembled WGS sequence"/>
</dbReference>
<keyword evidence="4" id="KW-0175">Coiled coil</keyword>
<dbReference type="AlphaFoldDB" id="A0ABD1FG10"/>